<protein>
    <recommendedName>
        <fullName evidence="4">J domain-containing protein</fullName>
    </recommendedName>
</protein>
<sequence>MGSLGSKENNSESKSTYTITKKRKGAKRPSKKQRKRNREALTNTNNESDTQFSKAHYREESDASSGKYWDCYTETPKEENNVPNAHLPEANYSEESDDESSGKYWDCYTDVPKERNNASKTEISDQNSNNKRDEESSENKWERDTKEPTKTTGSQNKKPPSTTENKTNADSLSVRLRKEGNGIYTSVTQGLCAAIKLSRLSKAANCYCRAFVAAAKDEESVPAAKNAARTYWKLAEAEIEYHSTASKSILQYREAFRYFSFAYNHGIPCNTSAWKTKLCSYIDSCWLDFRKTTDNHFDMENKIDLYYNVLQTVEIDYVRGNFYLNLARIHFRNGVTAIQNGQYQRGLSEMNNCSMPIHEARKKCLDAKNVGLECDTLEDDVIMHKCTADAMQAIDVGDKLFELVIKEDEKVNMEMVWDVVDWYKVAVLRTRERTEMELEAIAASRLGKIYDKVLKMKDKAKDYVMQSIQLAHSMHPRTFNSEDWFIDASAILKKYQDEAKVQDDAEWNKNREEVKKGMTEQLDELEKADKKRDLEFLDYVYKKFPPKNPMHKKLFVLPTDTSDIDHSKKKKLYQKAVVNYHPDRANVEENGVQWKVMTEEITKRFNCRYNRMKNDLLLSCLICPFTLLLPYL</sequence>
<feature type="compositionally biased region" description="Polar residues" evidence="1">
    <location>
        <begin position="1"/>
        <end position="19"/>
    </location>
</feature>
<feature type="compositionally biased region" description="Basic residues" evidence="1">
    <location>
        <begin position="20"/>
        <end position="37"/>
    </location>
</feature>
<dbReference type="OrthoDB" id="3135773at2759"/>
<feature type="compositionally biased region" description="Polar residues" evidence="1">
    <location>
        <begin position="40"/>
        <end position="53"/>
    </location>
</feature>
<organism evidence="2 3">
    <name type="scientific">Mizuhopecten yessoensis</name>
    <name type="common">Japanese scallop</name>
    <name type="synonym">Patinopecten yessoensis</name>
    <dbReference type="NCBI Taxonomy" id="6573"/>
    <lineage>
        <taxon>Eukaryota</taxon>
        <taxon>Metazoa</taxon>
        <taxon>Spiralia</taxon>
        <taxon>Lophotrochozoa</taxon>
        <taxon>Mollusca</taxon>
        <taxon>Bivalvia</taxon>
        <taxon>Autobranchia</taxon>
        <taxon>Pteriomorphia</taxon>
        <taxon>Pectinida</taxon>
        <taxon>Pectinoidea</taxon>
        <taxon>Pectinidae</taxon>
        <taxon>Mizuhopecten</taxon>
    </lineage>
</organism>
<keyword evidence="3" id="KW-1185">Reference proteome</keyword>
<evidence type="ECO:0000313" key="2">
    <source>
        <dbReference type="EMBL" id="OWF51013.1"/>
    </source>
</evidence>
<evidence type="ECO:0008006" key="4">
    <source>
        <dbReference type="Google" id="ProtNLM"/>
    </source>
</evidence>
<name>A0A210QQJ8_MIZYE</name>
<dbReference type="EMBL" id="NEDP02002403">
    <property type="protein sequence ID" value="OWF51013.1"/>
    <property type="molecule type" value="Genomic_DNA"/>
</dbReference>
<comment type="caution">
    <text evidence="2">The sequence shown here is derived from an EMBL/GenBank/DDBJ whole genome shotgun (WGS) entry which is preliminary data.</text>
</comment>
<feature type="compositionally biased region" description="Basic and acidic residues" evidence="1">
    <location>
        <begin position="130"/>
        <end position="149"/>
    </location>
</feature>
<dbReference type="AlphaFoldDB" id="A0A210QQJ8"/>
<feature type="compositionally biased region" description="Polar residues" evidence="1">
    <location>
        <begin position="150"/>
        <end position="171"/>
    </location>
</feature>
<gene>
    <name evidence="2" type="ORF">KP79_PYT19604</name>
</gene>
<accession>A0A210QQJ8</accession>
<evidence type="ECO:0000256" key="1">
    <source>
        <dbReference type="SAM" id="MobiDB-lite"/>
    </source>
</evidence>
<proteinExistence type="predicted"/>
<feature type="region of interest" description="Disordered" evidence="1">
    <location>
        <begin position="1"/>
        <end position="171"/>
    </location>
</feature>
<evidence type="ECO:0000313" key="3">
    <source>
        <dbReference type="Proteomes" id="UP000242188"/>
    </source>
</evidence>
<feature type="compositionally biased region" description="Polar residues" evidence="1">
    <location>
        <begin position="118"/>
        <end position="129"/>
    </location>
</feature>
<dbReference type="Proteomes" id="UP000242188">
    <property type="component" value="Unassembled WGS sequence"/>
</dbReference>
<reference evidence="2 3" key="1">
    <citation type="journal article" date="2017" name="Nat. Ecol. Evol.">
        <title>Scallop genome provides insights into evolution of bilaterian karyotype and development.</title>
        <authorList>
            <person name="Wang S."/>
            <person name="Zhang J."/>
            <person name="Jiao W."/>
            <person name="Li J."/>
            <person name="Xun X."/>
            <person name="Sun Y."/>
            <person name="Guo X."/>
            <person name="Huan P."/>
            <person name="Dong B."/>
            <person name="Zhang L."/>
            <person name="Hu X."/>
            <person name="Sun X."/>
            <person name="Wang J."/>
            <person name="Zhao C."/>
            <person name="Wang Y."/>
            <person name="Wang D."/>
            <person name="Huang X."/>
            <person name="Wang R."/>
            <person name="Lv J."/>
            <person name="Li Y."/>
            <person name="Zhang Z."/>
            <person name="Liu B."/>
            <person name="Lu W."/>
            <person name="Hui Y."/>
            <person name="Liang J."/>
            <person name="Zhou Z."/>
            <person name="Hou R."/>
            <person name="Li X."/>
            <person name="Liu Y."/>
            <person name="Li H."/>
            <person name="Ning X."/>
            <person name="Lin Y."/>
            <person name="Zhao L."/>
            <person name="Xing Q."/>
            <person name="Dou J."/>
            <person name="Li Y."/>
            <person name="Mao J."/>
            <person name="Guo H."/>
            <person name="Dou H."/>
            <person name="Li T."/>
            <person name="Mu C."/>
            <person name="Jiang W."/>
            <person name="Fu Q."/>
            <person name="Fu X."/>
            <person name="Miao Y."/>
            <person name="Liu J."/>
            <person name="Yu Q."/>
            <person name="Li R."/>
            <person name="Liao H."/>
            <person name="Li X."/>
            <person name="Kong Y."/>
            <person name="Jiang Z."/>
            <person name="Chourrout D."/>
            <person name="Li R."/>
            <person name="Bao Z."/>
        </authorList>
    </citation>
    <scope>NUCLEOTIDE SEQUENCE [LARGE SCALE GENOMIC DNA]</scope>
    <source>
        <strain evidence="2 3">PY_sf001</strain>
    </source>
</reference>